<dbReference type="Proteomes" id="UP001058461">
    <property type="component" value="Chromosome"/>
</dbReference>
<protein>
    <recommendedName>
        <fullName evidence="3">Concanavalin A-like lectin/glucanase superfamily protein</fullName>
    </recommendedName>
</protein>
<evidence type="ECO:0008006" key="3">
    <source>
        <dbReference type="Google" id="ProtNLM"/>
    </source>
</evidence>
<dbReference type="Pfam" id="PF13385">
    <property type="entry name" value="Laminin_G_3"/>
    <property type="match status" value="1"/>
</dbReference>
<reference evidence="1" key="1">
    <citation type="submission" date="2021-04" db="EMBL/GenBank/DDBJ databases">
        <title>Oceanospirillales bacteria with DddD are important DMSP degraders in coastal seawater.</title>
        <authorList>
            <person name="Liu J."/>
        </authorList>
    </citation>
    <scope>NUCLEOTIDE SEQUENCE</scope>
    <source>
        <strain evidence="1">D13-1</strain>
    </source>
</reference>
<accession>A0ABY5HKL0</accession>
<evidence type="ECO:0000313" key="2">
    <source>
        <dbReference type="Proteomes" id="UP001058461"/>
    </source>
</evidence>
<dbReference type="InterPro" id="IPR013320">
    <property type="entry name" value="ConA-like_dom_sf"/>
</dbReference>
<dbReference type="RefSeq" id="WP_255855072.1">
    <property type="nucleotide sequence ID" value="NZ_CP073347.1"/>
</dbReference>
<evidence type="ECO:0000313" key="1">
    <source>
        <dbReference type="EMBL" id="UTW12928.1"/>
    </source>
</evidence>
<gene>
    <name evidence="1" type="ORF">KDW95_04440</name>
</gene>
<proteinExistence type="predicted"/>
<dbReference type="SUPFAM" id="SSF49899">
    <property type="entry name" value="Concanavalin A-like lectins/glucanases"/>
    <property type="match status" value="1"/>
</dbReference>
<name>A0ABY5HKL0_9GAMM</name>
<keyword evidence="2" id="KW-1185">Reference proteome</keyword>
<organism evidence="1 2">
    <name type="scientific">Marinobacterium rhizophilum</name>
    <dbReference type="NCBI Taxonomy" id="420402"/>
    <lineage>
        <taxon>Bacteria</taxon>
        <taxon>Pseudomonadati</taxon>
        <taxon>Pseudomonadota</taxon>
        <taxon>Gammaproteobacteria</taxon>
        <taxon>Oceanospirillales</taxon>
        <taxon>Oceanospirillaceae</taxon>
        <taxon>Marinobacterium</taxon>
    </lineage>
</organism>
<dbReference type="EMBL" id="CP073347">
    <property type="protein sequence ID" value="UTW12928.1"/>
    <property type="molecule type" value="Genomic_DNA"/>
</dbReference>
<sequence>MAVSILSAEHPDLVAYYTMSNIVGSTLVDETGNYPGVIVGATQVADGTGHALDFNGSAGYVKVPIAAGSPLDAPAAMAVEIEFTLRDTADECLFSRYAASNLDTQMYIAPGNGFVWRKANTAASVAAAIPGLSKTHAVGQYNGAVWEIFVEGQKVAEAGSTLKMASNAEPLLIGTDADATNAGSLGNWLNGKINKIRFFKRTLTPAEIVELYEERLPYTVAGTILQDAVPLAAQARIYDAATGELVDTVVSDSSGVYQKNLPTAADVYVMVVPNSGYRPLIHGPINPALRYP</sequence>
<dbReference type="Gene3D" id="2.60.120.200">
    <property type="match status" value="1"/>
</dbReference>